<name>A0A2T7G7P9_9RHOB</name>
<dbReference type="GO" id="GO:0034431">
    <property type="term" value="F:bis(5'-adenosyl)-hexaphosphatase activity"/>
    <property type="evidence" value="ECO:0007669"/>
    <property type="project" value="TreeGrafter"/>
</dbReference>
<evidence type="ECO:0000256" key="4">
    <source>
        <dbReference type="ARBA" id="ARBA00022842"/>
    </source>
</evidence>
<reference evidence="6 7" key="1">
    <citation type="submission" date="2018-04" db="EMBL/GenBank/DDBJ databases">
        <title>Pelagivirga bohaiensis gen. nov., sp. nov., a bacterium isolated from the Bohai Sea.</title>
        <authorList>
            <person name="Ji X."/>
        </authorList>
    </citation>
    <scope>NUCLEOTIDE SEQUENCE [LARGE SCALE GENOMIC DNA]</scope>
    <source>
        <strain evidence="6 7">BH-SD19</strain>
    </source>
</reference>
<gene>
    <name evidence="6" type="ORF">DC366_09475</name>
</gene>
<dbReference type="InterPro" id="IPR015797">
    <property type="entry name" value="NUDIX_hydrolase-like_dom_sf"/>
</dbReference>
<sequence length="161" mass="17884">MDSENTAPTAHIPIDLSDAGKSDLRTQFAALCYRMRRGKPEVLLITSRGSGRWIVPKGWPMDGKTPMQSAEIEAWEEAGVRGRIHPRCLGLYYYHKSVPGGADLPCVAMVYALKVREVAADFPEAGQRKRKWLRPKKAAALVDEPELAHMIRKFDPARAGG</sequence>
<dbReference type="GO" id="GO:0071543">
    <property type="term" value="P:diphosphoinositol polyphosphate metabolic process"/>
    <property type="evidence" value="ECO:0007669"/>
    <property type="project" value="TreeGrafter"/>
</dbReference>
<dbReference type="GO" id="GO:0046872">
    <property type="term" value="F:metal ion binding"/>
    <property type="evidence" value="ECO:0007669"/>
    <property type="project" value="UniProtKB-KW"/>
</dbReference>
<evidence type="ECO:0000259" key="5">
    <source>
        <dbReference type="PROSITE" id="PS51462"/>
    </source>
</evidence>
<dbReference type="CDD" id="cd04666">
    <property type="entry name" value="NUDIX_DIPP2_like_Nudt4"/>
    <property type="match status" value="1"/>
</dbReference>
<evidence type="ECO:0000313" key="6">
    <source>
        <dbReference type="EMBL" id="PVA10443.1"/>
    </source>
</evidence>
<dbReference type="EMBL" id="QCYH01000004">
    <property type="protein sequence ID" value="PVA10443.1"/>
    <property type="molecule type" value="Genomic_DNA"/>
</dbReference>
<dbReference type="GO" id="GO:1901911">
    <property type="term" value="P:adenosine 5'-(hexahydrogen pentaphosphate) catabolic process"/>
    <property type="evidence" value="ECO:0007669"/>
    <property type="project" value="TreeGrafter"/>
</dbReference>
<comment type="cofactor">
    <cofactor evidence="1">
        <name>Mg(2+)</name>
        <dbReference type="ChEBI" id="CHEBI:18420"/>
    </cofactor>
</comment>
<accession>A0A2T7G7P9</accession>
<evidence type="ECO:0000256" key="3">
    <source>
        <dbReference type="ARBA" id="ARBA00022801"/>
    </source>
</evidence>
<keyword evidence="4" id="KW-0460">Magnesium</keyword>
<dbReference type="RefSeq" id="WP_108691954.1">
    <property type="nucleotide sequence ID" value="NZ_QCYH01000004.1"/>
</dbReference>
<dbReference type="GO" id="GO:0000298">
    <property type="term" value="F:endopolyphosphatase activity"/>
    <property type="evidence" value="ECO:0007669"/>
    <property type="project" value="TreeGrafter"/>
</dbReference>
<dbReference type="OrthoDB" id="7066910at2"/>
<proteinExistence type="predicted"/>
<keyword evidence="7" id="KW-1185">Reference proteome</keyword>
<dbReference type="GO" id="GO:0005737">
    <property type="term" value="C:cytoplasm"/>
    <property type="evidence" value="ECO:0007669"/>
    <property type="project" value="TreeGrafter"/>
</dbReference>
<dbReference type="SUPFAM" id="SSF55811">
    <property type="entry name" value="Nudix"/>
    <property type="match status" value="1"/>
</dbReference>
<dbReference type="GO" id="GO:1901907">
    <property type="term" value="P:diadenosine pentaphosphate catabolic process"/>
    <property type="evidence" value="ECO:0007669"/>
    <property type="project" value="TreeGrafter"/>
</dbReference>
<dbReference type="PROSITE" id="PS51462">
    <property type="entry name" value="NUDIX"/>
    <property type="match status" value="1"/>
</dbReference>
<dbReference type="Gene3D" id="3.90.79.10">
    <property type="entry name" value="Nucleoside Triphosphate Pyrophosphohydrolase"/>
    <property type="match status" value="1"/>
</dbReference>
<dbReference type="PANTHER" id="PTHR12629">
    <property type="entry name" value="DIPHOSPHOINOSITOL POLYPHOSPHATE PHOSPHOHYDROLASE"/>
    <property type="match status" value="1"/>
</dbReference>
<evidence type="ECO:0000256" key="1">
    <source>
        <dbReference type="ARBA" id="ARBA00001946"/>
    </source>
</evidence>
<dbReference type="InterPro" id="IPR047198">
    <property type="entry name" value="DDP-like_NUDIX"/>
</dbReference>
<dbReference type="GO" id="GO:1901909">
    <property type="term" value="P:diadenosine hexaphosphate catabolic process"/>
    <property type="evidence" value="ECO:0007669"/>
    <property type="project" value="TreeGrafter"/>
</dbReference>
<keyword evidence="3 6" id="KW-0378">Hydrolase</keyword>
<dbReference type="Proteomes" id="UP000244446">
    <property type="component" value="Unassembled WGS sequence"/>
</dbReference>
<feature type="domain" description="Nudix hydrolase" evidence="5">
    <location>
        <begin position="25"/>
        <end position="155"/>
    </location>
</feature>
<dbReference type="InterPro" id="IPR000086">
    <property type="entry name" value="NUDIX_hydrolase_dom"/>
</dbReference>
<dbReference type="AlphaFoldDB" id="A0A2T7G7P9"/>
<protein>
    <submittedName>
        <fullName evidence="6">NUDIX hydrolase</fullName>
    </submittedName>
</protein>
<dbReference type="GO" id="GO:0008486">
    <property type="term" value="F:diphosphoinositol-polyphosphate diphosphatase activity"/>
    <property type="evidence" value="ECO:0007669"/>
    <property type="project" value="TreeGrafter"/>
</dbReference>
<comment type="caution">
    <text evidence="6">The sequence shown here is derived from an EMBL/GenBank/DDBJ whole genome shotgun (WGS) entry which is preliminary data.</text>
</comment>
<dbReference type="PANTHER" id="PTHR12629:SF0">
    <property type="entry name" value="DIPHOSPHOINOSITOL-POLYPHOSPHATE DIPHOSPHATASE"/>
    <property type="match status" value="1"/>
</dbReference>
<keyword evidence="2" id="KW-0479">Metal-binding</keyword>
<dbReference type="GO" id="GO:0034432">
    <property type="term" value="F:bis(5'-adenosyl)-pentaphosphatase activity"/>
    <property type="evidence" value="ECO:0007669"/>
    <property type="project" value="TreeGrafter"/>
</dbReference>
<dbReference type="Pfam" id="PF00293">
    <property type="entry name" value="NUDIX"/>
    <property type="match status" value="1"/>
</dbReference>
<evidence type="ECO:0000256" key="2">
    <source>
        <dbReference type="ARBA" id="ARBA00022723"/>
    </source>
</evidence>
<organism evidence="6 7">
    <name type="scientific">Pelagivirga sediminicola</name>
    <dbReference type="NCBI Taxonomy" id="2170575"/>
    <lineage>
        <taxon>Bacteria</taxon>
        <taxon>Pseudomonadati</taxon>
        <taxon>Pseudomonadota</taxon>
        <taxon>Alphaproteobacteria</taxon>
        <taxon>Rhodobacterales</taxon>
        <taxon>Paracoccaceae</taxon>
        <taxon>Pelagivirga</taxon>
    </lineage>
</organism>
<evidence type="ECO:0000313" key="7">
    <source>
        <dbReference type="Proteomes" id="UP000244446"/>
    </source>
</evidence>